<evidence type="ECO:0000313" key="11">
    <source>
        <dbReference type="EMBL" id="CAF3549941.1"/>
    </source>
</evidence>
<comment type="similarity">
    <text evidence="2">Belongs to the DNA polymerase alpha subunit B family.</text>
</comment>
<dbReference type="Pfam" id="PF22062">
    <property type="entry name" value="OB_DPOA2"/>
    <property type="match status" value="1"/>
</dbReference>
<evidence type="ECO:0000259" key="7">
    <source>
        <dbReference type="Pfam" id="PF04042"/>
    </source>
</evidence>
<dbReference type="EMBL" id="CAJOBA010000690">
    <property type="protein sequence ID" value="CAF3549941.1"/>
    <property type="molecule type" value="Genomic_DNA"/>
</dbReference>
<dbReference type="PANTHER" id="PTHR23061:SF12">
    <property type="entry name" value="DNA POLYMERASE ALPHA SUBUNIT B"/>
    <property type="match status" value="1"/>
</dbReference>
<dbReference type="InterPro" id="IPR016722">
    <property type="entry name" value="DNA_pol_alpha_bsu"/>
</dbReference>
<evidence type="ECO:0000313" key="12">
    <source>
        <dbReference type="EMBL" id="CAF3593393.1"/>
    </source>
</evidence>
<keyword evidence="5" id="KW-0539">Nucleus</keyword>
<dbReference type="GO" id="GO:0003677">
    <property type="term" value="F:DNA binding"/>
    <property type="evidence" value="ECO:0007669"/>
    <property type="project" value="InterPro"/>
</dbReference>
<dbReference type="PIRSF" id="PIRSF018300">
    <property type="entry name" value="DNA_pol_alph_2"/>
    <property type="match status" value="1"/>
</dbReference>
<comment type="subcellular location">
    <subcellularLocation>
        <location evidence="1">Nucleus</location>
    </subcellularLocation>
</comment>
<accession>A0A813T0F8</accession>
<feature type="domain" description="DNA polymerase alpha subunit B OB" evidence="8">
    <location>
        <begin position="168"/>
        <end position="276"/>
    </location>
</feature>
<evidence type="ECO:0000313" key="13">
    <source>
        <dbReference type="Proteomes" id="UP000663829"/>
    </source>
</evidence>
<dbReference type="Proteomes" id="UP000681722">
    <property type="component" value="Unassembled WGS sequence"/>
</dbReference>
<proteinExistence type="inferred from homology"/>
<sequence length="542" mass="60425">MDDFPFDVDDIDNEKPSNVKTLQRKSERPSGIALDSLEGLLESYSSSDIRSARRSASLLANPVHQSYPSTPIRQVTKGVAEVGLGGATKTPVVQVPTTSMVVNQTIPNTPTTLQFESRINKNEIITEHIGSCSKKKMINDSDNSVDIQLPSSNASSLYMFQTVLERASVLNKQIEKFEDLYMTTLNIDPDKPFVLYSVGHPESDEVSVVGRICCDSVGQLNEHSIILEGSYHRSTCNRVRVDVSSLDSYSFFPGQIVLISGIYTNDGLFHAKQIIEPTLPPIAPTLTIKNDFTLMVAAGPFLLANGDFSALNELLSRANIDRPTVLILLGPFVDERSSYVQKLTDKTYDEIFHSIINEIKRTCLNVVLIPSVRDIHHDSVYPCYPFQTIDQNSKIMYAPEPCLLSINGLQCAITSTDVLFHLCSEEISSNPVNSDRMSRLTKHLLQQRLFYPLCPPHESISIEYGYAMDYASIPFMPHILITTSDLKQFIKFVDSVCVINTGRLIKSEKIVGGSYSKIFVSKTDSQRSFSSNDHLHVQILRL</sequence>
<name>A0A813T0F8_9BILA</name>
<dbReference type="Proteomes" id="UP000682733">
    <property type="component" value="Unassembled WGS sequence"/>
</dbReference>
<dbReference type="PANTHER" id="PTHR23061">
    <property type="entry name" value="DNA POLYMERASE 2 ALPHA 70 KDA SUBUNIT"/>
    <property type="match status" value="1"/>
</dbReference>
<keyword evidence="13" id="KW-1185">Reference proteome</keyword>
<evidence type="ECO:0000256" key="6">
    <source>
        <dbReference type="SAM" id="MobiDB-lite"/>
    </source>
</evidence>
<evidence type="ECO:0000256" key="4">
    <source>
        <dbReference type="ARBA" id="ARBA00022705"/>
    </source>
</evidence>
<dbReference type="Pfam" id="PF04042">
    <property type="entry name" value="DNA_pol_E_B"/>
    <property type="match status" value="1"/>
</dbReference>
<feature type="compositionally biased region" description="Acidic residues" evidence="6">
    <location>
        <begin position="1"/>
        <end position="12"/>
    </location>
</feature>
<dbReference type="Proteomes" id="UP000677228">
    <property type="component" value="Unassembled WGS sequence"/>
</dbReference>
<gene>
    <name evidence="10" type="ORF">GPM918_LOCUS3872</name>
    <name evidence="9" type="ORF">OVA965_LOCUS2994</name>
    <name evidence="12" type="ORF">SRO942_LOCUS3872</name>
    <name evidence="11" type="ORF">TMI583_LOCUS2993</name>
</gene>
<dbReference type="Gene3D" id="3.60.21.60">
    <property type="match status" value="2"/>
</dbReference>
<evidence type="ECO:0000259" key="8">
    <source>
        <dbReference type="Pfam" id="PF22062"/>
    </source>
</evidence>
<dbReference type="InterPro" id="IPR007185">
    <property type="entry name" value="DNA_pol_a/d/e_bsu"/>
</dbReference>
<keyword evidence="4" id="KW-0235">DNA replication</keyword>
<organism evidence="10 13">
    <name type="scientific">Didymodactylos carnosus</name>
    <dbReference type="NCBI Taxonomy" id="1234261"/>
    <lineage>
        <taxon>Eukaryota</taxon>
        <taxon>Metazoa</taxon>
        <taxon>Spiralia</taxon>
        <taxon>Gnathifera</taxon>
        <taxon>Rotifera</taxon>
        <taxon>Eurotatoria</taxon>
        <taxon>Bdelloidea</taxon>
        <taxon>Philodinida</taxon>
        <taxon>Philodinidae</taxon>
        <taxon>Didymodactylos</taxon>
    </lineage>
</organism>
<dbReference type="GO" id="GO:0006270">
    <property type="term" value="P:DNA replication initiation"/>
    <property type="evidence" value="ECO:0007669"/>
    <property type="project" value="TreeGrafter"/>
</dbReference>
<dbReference type="EMBL" id="CAJNOK010000690">
    <property type="protein sequence ID" value="CAF0769297.1"/>
    <property type="molecule type" value="Genomic_DNA"/>
</dbReference>
<feature type="region of interest" description="Disordered" evidence="6">
    <location>
        <begin position="1"/>
        <end position="28"/>
    </location>
</feature>
<dbReference type="EMBL" id="CAJOBC010000496">
    <property type="protein sequence ID" value="CAF3593393.1"/>
    <property type="molecule type" value="Genomic_DNA"/>
</dbReference>
<feature type="domain" description="DNA polymerase alpha/delta/epsilon subunit B" evidence="7">
    <location>
        <begin position="295"/>
        <end position="491"/>
    </location>
</feature>
<evidence type="ECO:0000313" key="10">
    <source>
        <dbReference type="EMBL" id="CAF0807868.1"/>
    </source>
</evidence>
<evidence type="ECO:0000256" key="2">
    <source>
        <dbReference type="ARBA" id="ARBA00007299"/>
    </source>
</evidence>
<reference evidence="10" key="1">
    <citation type="submission" date="2021-02" db="EMBL/GenBank/DDBJ databases">
        <authorList>
            <person name="Nowell W R."/>
        </authorList>
    </citation>
    <scope>NUCLEOTIDE SEQUENCE</scope>
</reference>
<dbReference type="OrthoDB" id="336885at2759"/>
<dbReference type="AlphaFoldDB" id="A0A813T0F8"/>
<dbReference type="GO" id="GO:0005658">
    <property type="term" value="C:alpha DNA polymerase:primase complex"/>
    <property type="evidence" value="ECO:0007669"/>
    <property type="project" value="TreeGrafter"/>
</dbReference>
<comment type="caution">
    <text evidence="10">The sequence shown here is derived from an EMBL/GenBank/DDBJ whole genome shotgun (WGS) entry which is preliminary data.</text>
</comment>
<evidence type="ECO:0000256" key="1">
    <source>
        <dbReference type="ARBA" id="ARBA00004123"/>
    </source>
</evidence>
<protein>
    <recommendedName>
        <fullName evidence="3">DNA polymerase alpha subunit B</fullName>
    </recommendedName>
</protein>
<dbReference type="Proteomes" id="UP000663829">
    <property type="component" value="Unassembled WGS sequence"/>
</dbReference>
<evidence type="ECO:0000256" key="3">
    <source>
        <dbReference type="ARBA" id="ARBA00018596"/>
    </source>
</evidence>
<dbReference type="EMBL" id="CAJNOQ010000496">
    <property type="protein sequence ID" value="CAF0807868.1"/>
    <property type="molecule type" value="Genomic_DNA"/>
</dbReference>
<evidence type="ECO:0000313" key="9">
    <source>
        <dbReference type="EMBL" id="CAF0769297.1"/>
    </source>
</evidence>
<dbReference type="InterPro" id="IPR054300">
    <property type="entry name" value="OB_DPOA2"/>
</dbReference>
<evidence type="ECO:0000256" key="5">
    <source>
        <dbReference type="ARBA" id="ARBA00023242"/>
    </source>
</evidence>